<evidence type="ECO:0000259" key="8">
    <source>
        <dbReference type="Pfam" id="PF14322"/>
    </source>
</evidence>
<feature type="domain" description="RagB/SusD" evidence="7">
    <location>
        <begin position="342"/>
        <end position="458"/>
    </location>
</feature>
<evidence type="ECO:0000256" key="6">
    <source>
        <dbReference type="SAM" id="SignalP"/>
    </source>
</evidence>
<name>A0ABS1R523_9SPHI</name>
<dbReference type="Pfam" id="PF14322">
    <property type="entry name" value="SusD-like_3"/>
    <property type="match status" value="1"/>
</dbReference>
<dbReference type="InterPro" id="IPR033985">
    <property type="entry name" value="SusD-like_N"/>
</dbReference>
<dbReference type="EMBL" id="JAERTY010000007">
    <property type="protein sequence ID" value="MBL1409816.1"/>
    <property type="molecule type" value="Genomic_DNA"/>
</dbReference>
<dbReference type="SUPFAM" id="SSF48452">
    <property type="entry name" value="TPR-like"/>
    <property type="match status" value="1"/>
</dbReference>
<evidence type="ECO:0000256" key="5">
    <source>
        <dbReference type="ARBA" id="ARBA00023237"/>
    </source>
</evidence>
<protein>
    <submittedName>
        <fullName evidence="9">RagB/SusD family nutrient uptake outer membrane protein</fullName>
    </submittedName>
</protein>
<dbReference type="InterPro" id="IPR011990">
    <property type="entry name" value="TPR-like_helical_dom_sf"/>
</dbReference>
<dbReference type="Gene3D" id="1.25.40.390">
    <property type="match status" value="1"/>
</dbReference>
<keyword evidence="4" id="KW-0472">Membrane</keyword>
<sequence>MKTYINVLALLSLFALMNCTKSDFLNVKPNSGILIPNTLEDVEKLLNNSIMHNVASGLATVSADEYIINEANWNSAPAIERNASVWNEEIYELGGKVEDWNRPFAIIFYVNNALNVLSGMDKKMQTTKHYKELKGWSLFNRSYANYELARLFCKSYDENTAKTDLGVPIRTSPDIDVVVQRSSVDATYTHILKDVTESIPLLSTERTTNLLKPNRTAAYSLLARIYLDMGKYTEAESYVDSALNLYNVLLDYNVLSQTTNSPFSLDNAEIIFSTMTVGQYRLASGGTINRIYTINPELLELYGTEDIRSKVFFLSDGLGQTVMKRTYNGLGAYGFTGLATDELYLIKAECLARRDKGGEALEWIHDLLQKRYTTDKVPMLEELQSRGPVLETVLEERRKELVWRSIRWSDIKRLNRDGKGIELVREIGDKKYTLSPNDPRYVLPIPDDEIAFSGLTQNKR</sequence>
<evidence type="ECO:0000256" key="4">
    <source>
        <dbReference type="ARBA" id="ARBA00023136"/>
    </source>
</evidence>
<dbReference type="Proteomes" id="UP000625283">
    <property type="component" value="Unassembled WGS sequence"/>
</dbReference>
<accession>A0ABS1R523</accession>
<feature type="chain" id="PRO_5047171557" evidence="6">
    <location>
        <begin position="18"/>
        <end position="460"/>
    </location>
</feature>
<dbReference type="InterPro" id="IPR012944">
    <property type="entry name" value="SusD_RagB_dom"/>
</dbReference>
<evidence type="ECO:0000256" key="1">
    <source>
        <dbReference type="ARBA" id="ARBA00004442"/>
    </source>
</evidence>
<evidence type="ECO:0000313" key="10">
    <source>
        <dbReference type="Proteomes" id="UP000625283"/>
    </source>
</evidence>
<evidence type="ECO:0000256" key="2">
    <source>
        <dbReference type="ARBA" id="ARBA00006275"/>
    </source>
</evidence>
<dbReference type="Pfam" id="PF07980">
    <property type="entry name" value="SusD_RagB"/>
    <property type="match status" value="1"/>
</dbReference>
<feature type="signal peptide" evidence="6">
    <location>
        <begin position="1"/>
        <end position="17"/>
    </location>
</feature>
<comment type="subcellular location">
    <subcellularLocation>
        <location evidence="1">Cell outer membrane</location>
    </subcellularLocation>
</comment>
<organism evidence="9 10">
    <name type="scientific">Sphingobacterium faecale</name>
    <dbReference type="NCBI Taxonomy" id="2803775"/>
    <lineage>
        <taxon>Bacteria</taxon>
        <taxon>Pseudomonadati</taxon>
        <taxon>Bacteroidota</taxon>
        <taxon>Sphingobacteriia</taxon>
        <taxon>Sphingobacteriales</taxon>
        <taxon>Sphingobacteriaceae</taxon>
        <taxon>Sphingobacterium</taxon>
    </lineage>
</organism>
<proteinExistence type="inferred from homology"/>
<comment type="similarity">
    <text evidence="2">Belongs to the SusD family.</text>
</comment>
<keyword evidence="10" id="KW-1185">Reference proteome</keyword>
<evidence type="ECO:0000256" key="3">
    <source>
        <dbReference type="ARBA" id="ARBA00022729"/>
    </source>
</evidence>
<keyword evidence="3 6" id="KW-0732">Signal</keyword>
<evidence type="ECO:0000313" key="9">
    <source>
        <dbReference type="EMBL" id="MBL1409816.1"/>
    </source>
</evidence>
<reference evidence="9 10" key="1">
    <citation type="submission" date="2021-01" db="EMBL/GenBank/DDBJ databases">
        <title>C459-1 draft genome sequence.</title>
        <authorList>
            <person name="Zhang X.-F."/>
        </authorList>
    </citation>
    <scope>NUCLEOTIDE SEQUENCE [LARGE SCALE GENOMIC DNA]</scope>
    <source>
        <strain evidence="10">C459-1</strain>
    </source>
</reference>
<gene>
    <name evidence="9" type="ORF">JKG61_13725</name>
</gene>
<evidence type="ECO:0000259" key="7">
    <source>
        <dbReference type="Pfam" id="PF07980"/>
    </source>
</evidence>
<dbReference type="RefSeq" id="WP_202103530.1">
    <property type="nucleotide sequence ID" value="NZ_JAERTY010000007.1"/>
</dbReference>
<comment type="caution">
    <text evidence="9">The sequence shown here is derived from an EMBL/GenBank/DDBJ whole genome shotgun (WGS) entry which is preliminary data.</text>
</comment>
<keyword evidence="5" id="KW-0998">Cell outer membrane</keyword>
<feature type="domain" description="SusD-like N-terminal" evidence="8">
    <location>
        <begin position="23"/>
        <end position="227"/>
    </location>
</feature>